<dbReference type="PROSITE" id="PS51257">
    <property type="entry name" value="PROKAR_LIPOPROTEIN"/>
    <property type="match status" value="1"/>
</dbReference>
<accession>A0ABD7K543</accession>
<dbReference type="AlphaFoldDB" id="A0ABD7K543"/>
<organism evidence="1 2">
    <name type="scientific">Pseudomonas aeruginosa</name>
    <dbReference type="NCBI Taxonomy" id="287"/>
    <lineage>
        <taxon>Bacteria</taxon>
        <taxon>Pseudomonadati</taxon>
        <taxon>Pseudomonadota</taxon>
        <taxon>Gammaproteobacteria</taxon>
        <taxon>Pseudomonadales</taxon>
        <taxon>Pseudomonadaceae</taxon>
        <taxon>Pseudomonas</taxon>
    </lineage>
</organism>
<proteinExistence type="predicted"/>
<sequence length="107" mass="11517">MKSKKSIIAGAVFTIVLQGCAVKNDRTELGFIGLSYHADIKEVADGLYRAEVEASPGRGRIRGAKAAAYEDAVKYCEAQSKAARVVKERTESHVLINGVARLDFSCA</sequence>
<protein>
    <recommendedName>
        <fullName evidence="3">Lipoprotein</fullName>
    </recommendedName>
</protein>
<reference evidence="1 2" key="1">
    <citation type="submission" date="2018-12" db="EMBL/GenBank/DDBJ databases">
        <title>Pseudomonas aeruginosa Diversity Panel.</title>
        <authorList>
            <person name="Snesrud E."/>
            <person name="Mcgann P."/>
        </authorList>
    </citation>
    <scope>NUCLEOTIDE SEQUENCE [LARGE SCALE GENOMIC DNA]</scope>
    <source>
        <strain evidence="1 2">MRSN6241</strain>
    </source>
</reference>
<gene>
    <name evidence="1" type="ORF">DY940_09510</name>
</gene>
<dbReference type="Proteomes" id="UP000276985">
    <property type="component" value="Unassembled WGS sequence"/>
</dbReference>
<dbReference type="RefSeq" id="WP_003149864.1">
    <property type="nucleotide sequence ID" value="NZ_CP109657.1"/>
</dbReference>
<evidence type="ECO:0000313" key="1">
    <source>
        <dbReference type="EMBL" id="RTS47921.1"/>
    </source>
</evidence>
<evidence type="ECO:0008006" key="3">
    <source>
        <dbReference type="Google" id="ProtNLM"/>
    </source>
</evidence>
<comment type="caution">
    <text evidence="1">The sequence shown here is derived from an EMBL/GenBank/DDBJ whole genome shotgun (WGS) entry which is preliminary data.</text>
</comment>
<evidence type="ECO:0000313" key="2">
    <source>
        <dbReference type="Proteomes" id="UP000276985"/>
    </source>
</evidence>
<dbReference type="EMBL" id="RXTL01000016">
    <property type="protein sequence ID" value="RTS47921.1"/>
    <property type="molecule type" value="Genomic_DNA"/>
</dbReference>
<name>A0ABD7K543_PSEAI</name>